<protein>
    <submittedName>
        <fullName evidence="1">Uncharacterized protein</fullName>
    </submittedName>
</protein>
<evidence type="ECO:0000313" key="2">
    <source>
        <dbReference type="Proteomes" id="UP000254512"/>
    </source>
</evidence>
<gene>
    <name evidence="1" type="ORF">NCTC11645_02254</name>
</gene>
<name>A0A377HP41_GRIHO</name>
<dbReference type="Proteomes" id="UP000254512">
    <property type="component" value="Unassembled WGS sequence"/>
</dbReference>
<proteinExistence type="predicted"/>
<dbReference type="AlphaFoldDB" id="A0A377HP41"/>
<organism evidence="1 2">
    <name type="scientific">Grimontia hollisae</name>
    <name type="common">Vibrio hollisae</name>
    <dbReference type="NCBI Taxonomy" id="673"/>
    <lineage>
        <taxon>Bacteria</taxon>
        <taxon>Pseudomonadati</taxon>
        <taxon>Pseudomonadota</taxon>
        <taxon>Gammaproteobacteria</taxon>
        <taxon>Vibrionales</taxon>
        <taxon>Vibrionaceae</taxon>
        <taxon>Grimontia</taxon>
    </lineage>
</organism>
<reference evidence="1 2" key="1">
    <citation type="submission" date="2018-06" db="EMBL/GenBank/DDBJ databases">
        <authorList>
            <consortium name="Pathogen Informatics"/>
            <person name="Doyle S."/>
        </authorList>
    </citation>
    <scope>NUCLEOTIDE SEQUENCE [LARGE SCALE GENOMIC DNA]</scope>
    <source>
        <strain evidence="1 2">NCTC11645</strain>
    </source>
</reference>
<accession>A0A377HP41</accession>
<sequence>MLGVLIYRGLQGVFGYQGLVVGACKGTVAAH</sequence>
<evidence type="ECO:0000313" key="1">
    <source>
        <dbReference type="EMBL" id="STO57854.1"/>
    </source>
</evidence>
<dbReference type="EMBL" id="UGHD01000002">
    <property type="protein sequence ID" value="STO57854.1"/>
    <property type="molecule type" value="Genomic_DNA"/>
</dbReference>